<dbReference type="Gene3D" id="3.40.720.10">
    <property type="entry name" value="Alkaline Phosphatase, subunit A"/>
    <property type="match status" value="1"/>
</dbReference>
<dbReference type="EMBL" id="QEAO01000010">
    <property type="protein sequence ID" value="TPX35018.1"/>
    <property type="molecule type" value="Genomic_DNA"/>
</dbReference>
<dbReference type="InterPro" id="IPR017850">
    <property type="entry name" value="Alkaline_phosphatase_core_sf"/>
</dbReference>
<keyword evidence="5" id="KW-1185">Reference proteome</keyword>
<evidence type="ECO:0000313" key="5">
    <source>
        <dbReference type="Proteomes" id="UP000319731"/>
    </source>
</evidence>
<dbReference type="GeneID" id="42003674"/>
<accession>A0A507C6P3</accession>
<sequence length="494" mass="52346">MLFQAAAAVVALAASASAQGIKCSGHSVPASAVLSVAWISFDVGTLIVMEASFSYDLNPIRATVPAFTAPAAAPTAASSFYTGSNNGTLVNGPVVAGKAFDRFITIWLENTDYSVAATNSYLQSLASQGILLDNYHAVTHPSEPNYMSVVGGDYWGCVDDALHELGQNASTVVDLLEAKKISWAVYQENMPTDGYTGFNYQNPADNYTYYVRKHNPVIFYDSVALNSSRASRIRNYNDFAADVSANVMPQWSFFTPNMKNDGHDTDINWVGNYTQYFLGGLLNNPNFNTERTLILLTFDENESYAADNNRVFAVLLGGAVTNSKMAGTVDSTFYTHYSTLSTVQNNWGLGSLGRHDTVPTVANVFNFVASQTGYSNVAVTTQPSLNSSASYTGPFNVNYWTPVLAPNVTAVGAGGGPVFVDPSVNLALTSATPVNLTALAAAAAAPAAAAATGDNTGVIAGSIAGVVGAGIILSAIVFVIWVRPDMKKHVEEQK</sequence>
<dbReference type="RefSeq" id="XP_031025603.1">
    <property type="nucleotide sequence ID" value="XM_031168377.1"/>
</dbReference>
<name>A0A507C6P3_9FUNG</name>
<keyword evidence="3" id="KW-0732">Signal</keyword>
<dbReference type="STRING" id="1806994.A0A507C6P3"/>
<protein>
    <recommendedName>
        <fullName evidence="6">Acid phosphatase</fullName>
    </recommendedName>
</protein>
<evidence type="ECO:0000256" key="2">
    <source>
        <dbReference type="SAM" id="Phobius"/>
    </source>
</evidence>
<keyword evidence="2" id="KW-0812">Transmembrane</keyword>
<evidence type="ECO:0008006" key="6">
    <source>
        <dbReference type="Google" id="ProtNLM"/>
    </source>
</evidence>
<dbReference type="PANTHER" id="PTHR31956">
    <property type="entry name" value="NON-SPECIFIC PHOSPHOLIPASE C4-RELATED"/>
    <property type="match status" value="1"/>
</dbReference>
<keyword evidence="2" id="KW-1133">Transmembrane helix</keyword>
<feature type="chain" id="PRO_5021446579" description="Acid phosphatase" evidence="3">
    <location>
        <begin position="19"/>
        <end position="494"/>
    </location>
</feature>
<dbReference type="GO" id="GO:0016788">
    <property type="term" value="F:hydrolase activity, acting on ester bonds"/>
    <property type="evidence" value="ECO:0007669"/>
    <property type="project" value="InterPro"/>
</dbReference>
<evidence type="ECO:0000313" key="4">
    <source>
        <dbReference type="EMBL" id="TPX35018.1"/>
    </source>
</evidence>
<evidence type="ECO:0000256" key="1">
    <source>
        <dbReference type="ARBA" id="ARBA00022801"/>
    </source>
</evidence>
<feature type="signal peptide" evidence="3">
    <location>
        <begin position="1"/>
        <end position="18"/>
    </location>
</feature>
<organism evidence="4 5">
    <name type="scientific">Synchytrium microbalum</name>
    <dbReference type="NCBI Taxonomy" id="1806994"/>
    <lineage>
        <taxon>Eukaryota</taxon>
        <taxon>Fungi</taxon>
        <taxon>Fungi incertae sedis</taxon>
        <taxon>Chytridiomycota</taxon>
        <taxon>Chytridiomycota incertae sedis</taxon>
        <taxon>Chytridiomycetes</taxon>
        <taxon>Synchytriales</taxon>
        <taxon>Synchytriaceae</taxon>
        <taxon>Synchytrium</taxon>
    </lineage>
</organism>
<dbReference type="Pfam" id="PF04185">
    <property type="entry name" value="Phosphoesterase"/>
    <property type="match status" value="1"/>
</dbReference>
<keyword evidence="1" id="KW-0378">Hydrolase</keyword>
<keyword evidence="2" id="KW-0472">Membrane</keyword>
<gene>
    <name evidence="4" type="ORF">SmJEL517_g02449</name>
</gene>
<comment type="caution">
    <text evidence="4">The sequence shown here is derived from an EMBL/GenBank/DDBJ whole genome shotgun (WGS) entry which is preliminary data.</text>
</comment>
<dbReference type="AlphaFoldDB" id="A0A507C6P3"/>
<proteinExistence type="predicted"/>
<dbReference type="PANTHER" id="PTHR31956:SF8">
    <property type="entry name" value="ACID PHOSPHATASE PHOA (AFU_ORTHOLOGUE AFUA_1G03570)"/>
    <property type="match status" value="1"/>
</dbReference>
<evidence type="ECO:0000256" key="3">
    <source>
        <dbReference type="SAM" id="SignalP"/>
    </source>
</evidence>
<dbReference type="OrthoDB" id="5135119at2759"/>
<dbReference type="Proteomes" id="UP000319731">
    <property type="component" value="Unassembled WGS sequence"/>
</dbReference>
<dbReference type="GO" id="GO:0009395">
    <property type="term" value="P:phospholipid catabolic process"/>
    <property type="evidence" value="ECO:0007669"/>
    <property type="project" value="TreeGrafter"/>
</dbReference>
<reference evidence="4 5" key="1">
    <citation type="journal article" date="2019" name="Sci. Rep.">
        <title>Comparative genomics of chytrid fungi reveal insights into the obligate biotrophic and pathogenic lifestyle of Synchytrium endobioticum.</title>
        <authorList>
            <person name="van de Vossenberg B.T.L.H."/>
            <person name="Warris S."/>
            <person name="Nguyen H.D.T."/>
            <person name="van Gent-Pelzer M.P.E."/>
            <person name="Joly D.L."/>
            <person name="van de Geest H.C."/>
            <person name="Bonants P.J.M."/>
            <person name="Smith D.S."/>
            <person name="Levesque C.A."/>
            <person name="van der Lee T.A.J."/>
        </authorList>
    </citation>
    <scope>NUCLEOTIDE SEQUENCE [LARGE SCALE GENOMIC DNA]</scope>
    <source>
        <strain evidence="4 5">JEL517</strain>
    </source>
</reference>
<feature type="transmembrane region" description="Helical" evidence="2">
    <location>
        <begin position="458"/>
        <end position="482"/>
    </location>
</feature>
<dbReference type="InterPro" id="IPR007312">
    <property type="entry name" value="Phosphoesterase"/>
</dbReference>